<evidence type="ECO:0000313" key="1">
    <source>
        <dbReference type="EMBL" id="CAF1297810.1"/>
    </source>
</evidence>
<gene>
    <name evidence="1" type="ORF">EDS130_LOCUS30440</name>
</gene>
<sequence>MMKFVLVVPNVVVGHGIQELCVQAIRKDLSIYKSAMSSLFNLIKCLFVLAVCLICCQIQAKPTNNDESELHDLDFVRQFLSNEQDQSDHQQYRRASLRYHPHILYKKASLKPLIGHNGKMIFGDRERY</sequence>
<name>A0A815DGF7_ADIRI</name>
<dbReference type="AlphaFoldDB" id="A0A815DGF7"/>
<reference evidence="1" key="1">
    <citation type="submission" date="2021-02" db="EMBL/GenBank/DDBJ databases">
        <authorList>
            <person name="Nowell W R."/>
        </authorList>
    </citation>
    <scope>NUCLEOTIDE SEQUENCE</scope>
</reference>
<dbReference type="Proteomes" id="UP000663852">
    <property type="component" value="Unassembled WGS sequence"/>
</dbReference>
<proteinExistence type="predicted"/>
<accession>A0A815DGF7</accession>
<protein>
    <submittedName>
        <fullName evidence="1">Uncharacterized protein</fullName>
    </submittedName>
</protein>
<comment type="caution">
    <text evidence="1">The sequence shown here is derived from an EMBL/GenBank/DDBJ whole genome shotgun (WGS) entry which is preliminary data.</text>
</comment>
<organism evidence="1 2">
    <name type="scientific">Adineta ricciae</name>
    <name type="common">Rotifer</name>
    <dbReference type="NCBI Taxonomy" id="249248"/>
    <lineage>
        <taxon>Eukaryota</taxon>
        <taxon>Metazoa</taxon>
        <taxon>Spiralia</taxon>
        <taxon>Gnathifera</taxon>
        <taxon>Rotifera</taxon>
        <taxon>Eurotatoria</taxon>
        <taxon>Bdelloidea</taxon>
        <taxon>Adinetida</taxon>
        <taxon>Adinetidae</taxon>
        <taxon>Adineta</taxon>
    </lineage>
</organism>
<evidence type="ECO:0000313" key="2">
    <source>
        <dbReference type="Proteomes" id="UP000663852"/>
    </source>
</evidence>
<dbReference type="EMBL" id="CAJNOJ010000213">
    <property type="protein sequence ID" value="CAF1297810.1"/>
    <property type="molecule type" value="Genomic_DNA"/>
</dbReference>